<dbReference type="OrthoDB" id="9808881at2"/>
<dbReference type="STRING" id="644282.Deba_2038"/>
<feature type="region of interest" description="Disordered" evidence="1">
    <location>
        <begin position="1"/>
        <end position="64"/>
    </location>
</feature>
<evidence type="ECO:0000313" key="3">
    <source>
        <dbReference type="EMBL" id="ADK85403.1"/>
    </source>
</evidence>
<dbReference type="SUPFAM" id="SSF160443">
    <property type="entry name" value="SMR domain-like"/>
    <property type="match status" value="1"/>
</dbReference>
<feature type="compositionally biased region" description="Low complexity" evidence="1">
    <location>
        <begin position="39"/>
        <end position="56"/>
    </location>
</feature>
<evidence type="ECO:0000256" key="1">
    <source>
        <dbReference type="SAM" id="MobiDB-lite"/>
    </source>
</evidence>
<name>E1QI86_DESB2</name>
<dbReference type="EMBL" id="CP002085">
    <property type="protein sequence ID" value="ADK85403.1"/>
    <property type="molecule type" value="Genomic_DNA"/>
</dbReference>
<dbReference type="Pfam" id="PF01713">
    <property type="entry name" value="Smr"/>
    <property type="match status" value="1"/>
</dbReference>
<accession>E1QI86</accession>
<gene>
    <name evidence="3" type="ordered locus">Deba_2038</name>
</gene>
<dbReference type="RefSeq" id="WP_013258844.1">
    <property type="nucleotide sequence ID" value="NC_014365.1"/>
</dbReference>
<feature type="region of interest" description="Disordered" evidence="1">
    <location>
        <begin position="77"/>
        <end position="97"/>
    </location>
</feature>
<proteinExistence type="predicted"/>
<dbReference type="SMART" id="SM00463">
    <property type="entry name" value="SMR"/>
    <property type="match status" value="1"/>
</dbReference>
<dbReference type="eggNOG" id="COG2840">
    <property type="taxonomic scope" value="Bacteria"/>
</dbReference>
<dbReference type="InterPro" id="IPR002625">
    <property type="entry name" value="Smr_dom"/>
</dbReference>
<feature type="domain" description="Smr" evidence="2">
    <location>
        <begin position="149"/>
        <end position="233"/>
    </location>
</feature>
<dbReference type="Proteomes" id="UP000009047">
    <property type="component" value="Chromosome"/>
</dbReference>
<dbReference type="InterPro" id="IPR036063">
    <property type="entry name" value="Smr_dom_sf"/>
</dbReference>
<keyword evidence="4" id="KW-1185">Reference proteome</keyword>
<dbReference type="AlphaFoldDB" id="E1QI86"/>
<dbReference type="PANTHER" id="PTHR35562:SF2">
    <property type="entry name" value="DNA ENDONUCLEASE SMRA-RELATED"/>
    <property type="match status" value="1"/>
</dbReference>
<sequence length="245" mass="26202">MAKQKQNKSGQAPKVAGKRQGFNTPFAELKKSLKRVATPPSAQPAQAHAAAPSDQPDPADETIFFKAMADVARLAGAERVRPSDGQPPPLTPPPDDDLEVMAHLADLVAGATEFDLRWSPGFIEGRQPGVAEDLMEQMRRGAFPIQDHLDLHGMSQDQAAAALEDFVARSAAKGMRHVLIVHGRGLSSPGGVPVLKQALPGWLARKRMRRQVLAFCTALGHDGGEGSIYVLLRKWSGPGRGGVFG</sequence>
<dbReference type="KEGG" id="dbr:Deba_2038"/>
<organism evidence="3 4">
    <name type="scientific">Desulfarculus baarsii (strain ATCC 33931 / DSM 2075 / LMG 7858 / VKM B-1802 / 2st14)</name>
    <dbReference type="NCBI Taxonomy" id="644282"/>
    <lineage>
        <taxon>Bacteria</taxon>
        <taxon>Pseudomonadati</taxon>
        <taxon>Thermodesulfobacteriota</taxon>
        <taxon>Desulfarculia</taxon>
        <taxon>Desulfarculales</taxon>
        <taxon>Desulfarculaceae</taxon>
        <taxon>Desulfarculus</taxon>
    </lineage>
</organism>
<dbReference type="PANTHER" id="PTHR35562">
    <property type="entry name" value="DNA ENDONUCLEASE SMRA-RELATED"/>
    <property type="match status" value="1"/>
</dbReference>
<evidence type="ECO:0000313" key="4">
    <source>
        <dbReference type="Proteomes" id="UP000009047"/>
    </source>
</evidence>
<reference evidence="3 4" key="1">
    <citation type="journal article" date="2010" name="Stand. Genomic Sci.">
        <title>Complete genome sequence of Desulfarculus baarsii type strain (2st14).</title>
        <authorList>
            <person name="Sun H."/>
            <person name="Spring S."/>
            <person name="Lapidus A."/>
            <person name="Davenport K."/>
            <person name="Del Rio T.G."/>
            <person name="Tice H."/>
            <person name="Nolan M."/>
            <person name="Copeland A."/>
            <person name="Cheng J.F."/>
            <person name="Lucas S."/>
            <person name="Tapia R."/>
            <person name="Goodwin L."/>
            <person name="Pitluck S."/>
            <person name="Ivanova N."/>
            <person name="Pagani I."/>
            <person name="Mavromatis K."/>
            <person name="Ovchinnikova G."/>
            <person name="Pati A."/>
            <person name="Chen A."/>
            <person name="Palaniappan K."/>
            <person name="Hauser L."/>
            <person name="Chang Y.J."/>
            <person name="Jeffries C.D."/>
            <person name="Detter J.C."/>
            <person name="Han C."/>
            <person name="Rohde M."/>
            <person name="Brambilla E."/>
            <person name="Goker M."/>
            <person name="Woyke T."/>
            <person name="Bristow J."/>
            <person name="Eisen J.A."/>
            <person name="Markowitz V."/>
            <person name="Hugenholtz P."/>
            <person name="Kyrpides N.C."/>
            <person name="Klenk H.P."/>
            <person name="Land M."/>
        </authorList>
    </citation>
    <scope>NUCLEOTIDE SEQUENCE [LARGE SCALE GENOMIC DNA]</scope>
    <source>
        <strain evidence="4">ATCC 33931 / DSM 2075 / LMG 7858 / VKM B-1802 / 2st14</strain>
    </source>
</reference>
<dbReference type="HOGENOM" id="CLU_055978_0_1_7"/>
<evidence type="ECO:0000259" key="2">
    <source>
        <dbReference type="PROSITE" id="PS50828"/>
    </source>
</evidence>
<dbReference type="Gene3D" id="3.30.1370.110">
    <property type="match status" value="1"/>
</dbReference>
<protein>
    <submittedName>
        <fullName evidence="3">Smr protein/MutS2</fullName>
    </submittedName>
</protein>
<dbReference type="PROSITE" id="PS50828">
    <property type="entry name" value="SMR"/>
    <property type="match status" value="1"/>
</dbReference>